<keyword evidence="4 6" id="KW-0813">Transport</keyword>
<evidence type="ECO:0000256" key="6">
    <source>
        <dbReference type="HAMAP-Rule" id="MF_00653"/>
    </source>
</evidence>
<evidence type="ECO:0000256" key="5">
    <source>
        <dbReference type="ARBA" id="ARBA00022905"/>
    </source>
</evidence>
<evidence type="ECO:0000256" key="1">
    <source>
        <dbReference type="ARBA" id="ARBA00004886"/>
    </source>
</evidence>
<dbReference type="InterPro" id="IPR011842">
    <property type="entry name" value="PQQ_synth_PqqB"/>
</dbReference>
<dbReference type="EMBL" id="QWDD01000001">
    <property type="protein sequence ID" value="RNJ50565.1"/>
    <property type="molecule type" value="Genomic_DNA"/>
</dbReference>
<evidence type="ECO:0000256" key="2">
    <source>
        <dbReference type="ARBA" id="ARBA00008481"/>
    </source>
</evidence>
<protein>
    <recommendedName>
        <fullName evidence="3 6">Coenzyme PQQ synthesis protein B</fullName>
    </recommendedName>
    <alternativeName>
        <fullName evidence="6">Pyrroloquinoline quinone biosynthesis protein B</fullName>
    </alternativeName>
</protein>
<sequence length="309" mass="32667">MRIRILGSGAGGGFPQWNCNCANCRAVRAGAPGFLPRTQSSLAVSVNGADWLLLNASPDLREQIAAAPELAPAPDDGLRASPIKAVALTNGDVDHVAGLLNMREAQPFSLYAAGRVLDALGANPIFTILQTQLVPRIELHTEKATPVTGAGIDLGLAIRAFPVPGKIALYLENANAPNFGTSAGDTLGLEIIETATGDSFFYIPGCAKVDADLAERLRDAKLVFFDGTLFHENEMIEQGLLGKTGSRMGHVNVSGADGSIAAFEPLDVKRKIYVHINNSNPLLNEFSDEYATAQAAGWEIGEDGMEVDL</sequence>
<dbReference type="PANTHER" id="PTHR42663">
    <property type="entry name" value="HYDROLASE C777.06C-RELATED-RELATED"/>
    <property type="match status" value="1"/>
</dbReference>
<name>A0A3M9XRV9_9HYPH</name>
<comment type="similarity">
    <text evidence="2 6">Belongs to the PqqB family.</text>
</comment>
<keyword evidence="5 6" id="KW-0884">PQQ biosynthesis</keyword>
<dbReference type="Gene3D" id="3.60.15.10">
    <property type="entry name" value="Ribonuclease Z/Hydroxyacylglutathione hydrolase-like"/>
    <property type="match status" value="1"/>
</dbReference>
<dbReference type="Pfam" id="PF12706">
    <property type="entry name" value="Lactamase_B_2"/>
    <property type="match status" value="1"/>
</dbReference>
<dbReference type="Proteomes" id="UP000268623">
    <property type="component" value="Unassembled WGS sequence"/>
</dbReference>
<dbReference type="AlphaFoldDB" id="A0A3M9XRV9"/>
<evidence type="ECO:0000259" key="7">
    <source>
        <dbReference type="Pfam" id="PF12706"/>
    </source>
</evidence>
<proteinExistence type="inferred from homology"/>
<evidence type="ECO:0000256" key="4">
    <source>
        <dbReference type="ARBA" id="ARBA00022448"/>
    </source>
</evidence>
<accession>A0A3M9XRV9</accession>
<evidence type="ECO:0000256" key="3">
    <source>
        <dbReference type="ARBA" id="ARBA00015084"/>
    </source>
</evidence>
<keyword evidence="9" id="KW-1185">Reference proteome</keyword>
<reference evidence="8 9" key="1">
    <citation type="submission" date="2018-08" db="EMBL/GenBank/DDBJ databases">
        <title>Genome sequence of Methylocystis hirsuta CSC1, a methanotroph able to accumulate PHAs.</title>
        <authorList>
            <person name="Bordel S."/>
            <person name="Rodriguez E."/>
            <person name="Gancedo J."/>
            <person name="Munoz R."/>
        </authorList>
    </citation>
    <scope>NUCLEOTIDE SEQUENCE [LARGE SCALE GENOMIC DNA]</scope>
    <source>
        <strain evidence="8 9">CSC1</strain>
    </source>
</reference>
<comment type="pathway">
    <text evidence="1 6">Cofactor biosynthesis; pyrroloquinoline quinone biosynthesis.</text>
</comment>
<evidence type="ECO:0000313" key="9">
    <source>
        <dbReference type="Proteomes" id="UP000268623"/>
    </source>
</evidence>
<dbReference type="SUPFAM" id="SSF56281">
    <property type="entry name" value="Metallo-hydrolase/oxidoreductase"/>
    <property type="match status" value="1"/>
</dbReference>
<dbReference type="RefSeq" id="WP_123176485.1">
    <property type="nucleotide sequence ID" value="NZ_QWDD01000001.1"/>
</dbReference>
<feature type="domain" description="Metallo-beta-lactamase" evidence="7">
    <location>
        <begin position="51"/>
        <end position="276"/>
    </location>
</feature>
<dbReference type="UniPathway" id="UPA00539"/>
<comment type="function">
    <text evidence="6">May be involved in the transport of PQQ or its precursor to the periplasm.</text>
</comment>
<dbReference type="PANTHER" id="PTHR42663:SF7">
    <property type="entry name" value="COENZYME PQQ SYNTHESIS PROTEIN B"/>
    <property type="match status" value="1"/>
</dbReference>
<dbReference type="OrthoDB" id="9778305at2"/>
<dbReference type="HAMAP" id="MF_00653">
    <property type="entry name" value="PQQ_syn_PqqB"/>
    <property type="match status" value="1"/>
</dbReference>
<evidence type="ECO:0000313" key="8">
    <source>
        <dbReference type="EMBL" id="RNJ50565.1"/>
    </source>
</evidence>
<dbReference type="NCBIfam" id="TIGR02108">
    <property type="entry name" value="PQQ_syn_pqqB"/>
    <property type="match status" value="1"/>
</dbReference>
<comment type="caution">
    <text evidence="8">The sequence shown here is derived from an EMBL/GenBank/DDBJ whole genome shotgun (WGS) entry which is preliminary data.</text>
</comment>
<dbReference type="InterPro" id="IPR001279">
    <property type="entry name" value="Metallo-B-lactamas"/>
</dbReference>
<dbReference type="InterPro" id="IPR036866">
    <property type="entry name" value="RibonucZ/Hydroxyglut_hydro"/>
</dbReference>
<gene>
    <name evidence="6 8" type="primary">pqqB</name>
    <name evidence="8" type="ORF">D1O30_14225</name>
</gene>
<organism evidence="8 9">
    <name type="scientific">Methylocystis hirsuta</name>
    <dbReference type="NCBI Taxonomy" id="369798"/>
    <lineage>
        <taxon>Bacteria</taxon>
        <taxon>Pseudomonadati</taxon>
        <taxon>Pseudomonadota</taxon>
        <taxon>Alphaproteobacteria</taxon>
        <taxon>Hyphomicrobiales</taxon>
        <taxon>Methylocystaceae</taxon>
        <taxon>Methylocystis</taxon>
    </lineage>
</organism>
<dbReference type="GO" id="GO:0018189">
    <property type="term" value="P:pyrroloquinoline quinone biosynthetic process"/>
    <property type="evidence" value="ECO:0007669"/>
    <property type="project" value="UniProtKB-UniRule"/>
</dbReference>